<evidence type="ECO:0008006" key="3">
    <source>
        <dbReference type="Google" id="ProtNLM"/>
    </source>
</evidence>
<proteinExistence type="predicted"/>
<gene>
    <name evidence="1" type="ORF">O0955_05870</name>
</gene>
<dbReference type="RefSeq" id="WP_269426609.1">
    <property type="nucleotide sequence ID" value="NZ_JAPWGM010000002.1"/>
</dbReference>
<dbReference type="Proteomes" id="UP001144347">
    <property type="component" value="Unassembled WGS sequence"/>
</dbReference>
<evidence type="ECO:0000313" key="1">
    <source>
        <dbReference type="EMBL" id="MCZ4243529.1"/>
    </source>
</evidence>
<organism evidence="1 2">
    <name type="scientific">Pedobacter punctiformis</name>
    <dbReference type="NCBI Taxonomy" id="3004097"/>
    <lineage>
        <taxon>Bacteria</taxon>
        <taxon>Pseudomonadati</taxon>
        <taxon>Bacteroidota</taxon>
        <taxon>Sphingobacteriia</taxon>
        <taxon>Sphingobacteriales</taxon>
        <taxon>Sphingobacteriaceae</taxon>
        <taxon>Pedobacter</taxon>
    </lineage>
</organism>
<name>A0ABT4L6H7_9SPHI</name>
<evidence type="ECO:0000313" key="2">
    <source>
        <dbReference type="Proteomes" id="UP001144347"/>
    </source>
</evidence>
<keyword evidence="2" id="KW-1185">Reference proteome</keyword>
<dbReference type="EMBL" id="JAPWGM010000002">
    <property type="protein sequence ID" value="MCZ4243529.1"/>
    <property type="molecule type" value="Genomic_DNA"/>
</dbReference>
<reference evidence="1" key="1">
    <citation type="submission" date="2022-12" db="EMBL/GenBank/DDBJ databases">
        <title>Genome sequence of HCMS5-2.</title>
        <authorList>
            <person name="Woo H."/>
        </authorList>
    </citation>
    <scope>NUCLEOTIDE SEQUENCE</scope>
    <source>
        <strain evidence="1">HCMS5-2</strain>
    </source>
</reference>
<accession>A0ABT4L6H7</accession>
<sequence>MISENFNEGKIKLLNEDKRRRNSESVNFIFEKDGILKMEDNTGNLSSSLNQSSTYEISVDSNLISGNLKTKIMLVNKDTLILYSQDEPILKLLRVFTRLPQNK</sequence>
<protein>
    <recommendedName>
        <fullName evidence="3">Lipocalin-like domain-containing protein</fullName>
    </recommendedName>
</protein>
<comment type="caution">
    <text evidence="1">The sequence shown here is derived from an EMBL/GenBank/DDBJ whole genome shotgun (WGS) entry which is preliminary data.</text>
</comment>